<dbReference type="PANTHER" id="PTHR48111">
    <property type="entry name" value="REGULATOR OF RPOS"/>
    <property type="match status" value="1"/>
</dbReference>
<evidence type="ECO:0000256" key="4">
    <source>
        <dbReference type="PROSITE-ProRule" id="PRU00169"/>
    </source>
</evidence>
<proteinExistence type="predicted"/>
<dbReference type="RefSeq" id="WP_220109780.1">
    <property type="nucleotide sequence ID" value="NZ_JAHZST010000007.1"/>
</dbReference>
<dbReference type="EMBL" id="JAHZST010000007">
    <property type="protein sequence ID" value="MBW8184246.1"/>
    <property type="molecule type" value="Genomic_DNA"/>
</dbReference>
<keyword evidence="1 4" id="KW-0597">Phosphoprotein</keyword>
<evidence type="ECO:0000256" key="2">
    <source>
        <dbReference type="ARBA" id="ARBA00023012"/>
    </source>
</evidence>
<evidence type="ECO:0000256" key="1">
    <source>
        <dbReference type="ARBA" id="ARBA00022553"/>
    </source>
</evidence>
<evidence type="ECO:0000313" key="7">
    <source>
        <dbReference type="Proteomes" id="UP001195963"/>
    </source>
</evidence>
<dbReference type="Proteomes" id="UP001195963">
    <property type="component" value="Unassembled WGS sequence"/>
</dbReference>
<evidence type="ECO:0000256" key="3">
    <source>
        <dbReference type="ARBA" id="ARBA00023125"/>
    </source>
</evidence>
<dbReference type="InterPro" id="IPR001789">
    <property type="entry name" value="Sig_transdc_resp-reg_receiver"/>
</dbReference>
<feature type="modified residue" description="4-aspartylphosphate" evidence="4">
    <location>
        <position position="54"/>
    </location>
</feature>
<keyword evidence="7" id="KW-1185">Reference proteome</keyword>
<evidence type="ECO:0000313" key="6">
    <source>
        <dbReference type="EMBL" id="MBW8184246.1"/>
    </source>
</evidence>
<reference evidence="6 7" key="1">
    <citation type="submission" date="2021-07" db="EMBL/GenBank/DDBJ databases">
        <title>Shewanella sp. nov, isolated from SCS.</title>
        <authorList>
            <person name="Cao W.R."/>
        </authorList>
    </citation>
    <scope>NUCLEOTIDE SEQUENCE [LARGE SCALE GENOMIC DNA]</scope>
    <source>
        <strain evidence="6 7">NR704-98</strain>
    </source>
</reference>
<gene>
    <name evidence="6" type="ORF">K0625_11215</name>
</gene>
<keyword evidence="2" id="KW-0902">Two-component regulatory system</keyword>
<feature type="domain" description="Response regulatory" evidence="5">
    <location>
        <begin position="6"/>
        <end position="121"/>
    </location>
</feature>
<evidence type="ECO:0000259" key="5">
    <source>
        <dbReference type="PROSITE" id="PS50110"/>
    </source>
</evidence>
<comment type="caution">
    <text evidence="6">The sequence shown here is derived from an EMBL/GenBank/DDBJ whole genome shotgun (WGS) entry which is preliminary data.</text>
</comment>
<keyword evidence="3" id="KW-0238">DNA-binding</keyword>
<dbReference type="Gene3D" id="3.40.50.2300">
    <property type="match status" value="1"/>
</dbReference>
<sequence length="382" mass="42181">MKQATRILVVDDTAVSRLMLRGILEGEYEVSEAESGEECLAIINESMPDLVLLDVDMPGISGFEVCVTLRKEAVTAHLPIIFVSGLDTVEERLTGFEAGADDYITKPAEPEELHEKVNTCLSQQLAVSHAKESASEAMSIAMEAMTVSSELGQVVQFIKDVQSIERAEDVGLAMNNILLNFGMHAVSRVDTGAIVFVGCKKGSMEAELLTRFATHNERILSIGIRTIIRDPHIVLLIKDMPLDDEKRCGRLRDHLAVLMDIANVQLANLAARAKMLGQRQEIFTQVISMTEKQIQQTSERLIAHDELSQGVMRGMLTELEGMLFGLGLEEDQEKQLMALADETSTKLEASQGQGELVNQELGAILECLYKFFNTLNESREQS</sequence>
<dbReference type="InterPro" id="IPR011006">
    <property type="entry name" value="CheY-like_superfamily"/>
</dbReference>
<organism evidence="6 7">
    <name type="scientific">Shewanella nanhaiensis</name>
    <dbReference type="NCBI Taxonomy" id="2864872"/>
    <lineage>
        <taxon>Bacteria</taxon>
        <taxon>Pseudomonadati</taxon>
        <taxon>Pseudomonadota</taxon>
        <taxon>Gammaproteobacteria</taxon>
        <taxon>Alteromonadales</taxon>
        <taxon>Shewanellaceae</taxon>
        <taxon>Shewanella</taxon>
    </lineage>
</organism>
<dbReference type="SMART" id="SM00448">
    <property type="entry name" value="REC"/>
    <property type="match status" value="1"/>
</dbReference>
<dbReference type="PANTHER" id="PTHR48111:SF40">
    <property type="entry name" value="PHOSPHATE REGULON TRANSCRIPTIONAL REGULATORY PROTEIN PHOB"/>
    <property type="match status" value="1"/>
</dbReference>
<dbReference type="SUPFAM" id="SSF52172">
    <property type="entry name" value="CheY-like"/>
    <property type="match status" value="1"/>
</dbReference>
<dbReference type="InterPro" id="IPR039420">
    <property type="entry name" value="WalR-like"/>
</dbReference>
<dbReference type="Pfam" id="PF00072">
    <property type="entry name" value="Response_reg"/>
    <property type="match status" value="1"/>
</dbReference>
<dbReference type="PROSITE" id="PS50110">
    <property type="entry name" value="RESPONSE_REGULATORY"/>
    <property type="match status" value="1"/>
</dbReference>
<accession>A0ABS7E532</accession>
<protein>
    <submittedName>
        <fullName evidence="6">Response regulator</fullName>
    </submittedName>
</protein>
<name>A0ABS7E532_9GAMM</name>